<dbReference type="Gene3D" id="3.40.50.300">
    <property type="entry name" value="P-loop containing nucleotide triphosphate hydrolases"/>
    <property type="match status" value="1"/>
</dbReference>
<evidence type="ECO:0000256" key="6">
    <source>
        <dbReference type="ARBA" id="ARBA00023136"/>
    </source>
</evidence>
<dbReference type="SMART" id="SM00382">
    <property type="entry name" value="AAA"/>
    <property type="match status" value="1"/>
</dbReference>
<dbReference type="PANTHER" id="PTHR43875">
    <property type="entry name" value="MALTODEXTRIN IMPORT ATP-BINDING PROTEIN MSMX"/>
    <property type="match status" value="1"/>
</dbReference>
<dbReference type="FunFam" id="3.40.50.300:FF:000042">
    <property type="entry name" value="Maltose/maltodextrin ABC transporter, ATP-binding protein"/>
    <property type="match status" value="1"/>
</dbReference>
<evidence type="ECO:0000259" key="7">
    <source>
        <dbReference type="PROSITE" id="PS50893"/>
    </source>
</evidence>
<dbReference type="SUPFAM" id="SSF52540">
    <property type="entry name" value="P-loop containing nucleoside triphosphate hydrolases"/>
    <property type="match status" value="1"/>
</dbReference>
<keyword evidence="5" id="KW-1278">Translocase</keyword>
<dbReference type="InterPro" id="IPR012340">
    <property type="entry name" value="NA-bd_OB-fold"/>
</dbReference>
<gene>
    <name evidence="8" type="ORF">AVDCRST_MAG13-1703</name>
</gene>
<dbReference type="GO" id="GO:0140359">
    <property type="term" value="F:ABC-type transporter activity"/>
    <property type="evidence" value="ECO:0007669"/>
    <property type="project" value="UniProtKB-ARBA"/>
</dbReference>
<dbReference type="Pfam" id="PF17912">
    <property type="entry name" value="OB_MalK"/>
    <property type="match status" value="1"/>
</dbReference>
<evidence type="ECO:0000256" key="1">
    <source>
        <dbReference type="ARBA" id="ARBA00022448"/>
    </source>
</evidence>
<evidence type="ECO:0000256" key="5">
    <source>
        <dbReference type="ARBA" id="ARBA00022967"/>
    </source>
</evidence>
<evidence type="ECO:0000256" key="4">
    <source>
        <dbReference type="ARBA" id="ARBA00022840"/>
    </source>
</evidence>
<accession>A0A6J4S5T5</accession>
<dbReference type="EMBL" id="CADCVO010000268">
    <property type="protein sequence ID" value="CAA9490315.1"/>
    <property type="molecule type" value="Genomic_DNA"/>
</dbReference>
<reference evidence="8" key="1">
    <citation type="submission" date="2020-02" db="EMBL/GenBank/DDBJ databases">
        <authorList>
            <person name="Meier V. D."/>
        </authorList>
    </citation>
    <scope>NUCLEOTIDE SEQUENCE</scope>
    <source>
        <strain evidence="8">AVDCRST_MAG13</strain>
    </source>
</reference>
<evidence type="ECO:0000313" key="8">
    <source>
        <dbReference type="EMBL" id="CAA9490315.1"/>
    </source>
</evidence>
<dbReference type="GO" id="GO:0005524">
    <property type="term" value="F:ATP binding"/>
    <property type="evidence" value="ECO:0007669"/>
    <property type="project" value="UniProtKB-KW"/>
</dbReference>
<sequence>MSGIAFEHVSKVFADGTAAVVDFVLGIEDGEFCVLIGPSGCGKSTVLRLIAGLEQATRGVLRLGDQVVNDVPPQERDLALVGGSALYPHLDVAGNLGFSLKMQGEPPAQRAERVTGLAGRLGIGGLLGRRPSQLAEGERQRAALGRALVRRPRAVLMDEPLSGLDASHRVRMRAAIARLHRDRGTTTLYVTHDHTEAMALGDRVAVMRQGRLEQVGEPKALYERPSTVFVATFLGSPAMNLWHVRLTEHDGRVVVLAGGQRLVLPAEVLFDRRGVEERVGEHLVLGLRPEAFSPAGPREAGPTVQLPVTAVEDLGSHLLVHLEAEGAGMQLAGAGDAVRAGMRVDLGHDAAAVFTRPTATLVARLPSHPRVRPGERLRLSVDFDRVHFFDPGTQRALR</sequence>
<dbReference type="InterPro" id="IPR008995">
    <property type="entry name" value="Mo/tungstate-bd_C_term_dom"/>
</dbReference>
<keyword evidence="3" id="KW-0547">Nucleotide-binding</keyword>
<dbReference type="AlphaFoldDB" id="A0A6J4S5T5"/>
<dbReference type="InterPro" id="IPR047641">
    <property type="entry name" value="ABC_transpr_MalK/UgpC-like"/>
</dbReference>
<feature type="domain" description="ABC transporter" evidence="7">
    <location>
        <begin position="4"/>
        <end position="234"/>
    </location>
</feature>
<keyword evidence="2" id="KW-1003">Cell membrane</keyword>
<dbReference type="Pfam" id="PF00005">
    <property type="entry name" value="ABC_tran"/>
    <property type="match status" value="1"/>
</dbReference>
<dbReference type="InterPro" id="IPR040582">
    <property type="entry name" value="OB_MalK-like"/>
</dbReference>
<evidence type="ECO:0000256" key="3">
    <source>
        <dbReference type="ARBA" id="ARBA00022741"/>
    </source>
</evidence>
<dbReference type="InterPro" id="IPR027417">
    <property type="entry name" value="P-loop_NTPase"/>
</dbReference>
<dbReference type="PROSITE" id="PS50893">
    <property type="entry name" value="ABC_TRANSPORTER_2"/>
    <property type="match status" value="1"/>
</dbReference>
<dbReference type="GO" id="GO:0016887">
    <property type="term" value="F:ATP hydrolysis activity"/>
    <property type="evidence" value="ECO:0007669"/>
    <property type="project" value="InterPro"/>
</dbReference>
<proteinExistence type="predicted"/>
<dbReference type="PANTHER" id="PTHR43875:SF15">
    <property type="entry name" value="TREHALOSE IMPORT ATP-BINDING PROTEIN SUGC"/>
    <property type="match status" value="1"/>
</dbReference>
<dbReference type="SUPFAM" id="SSF50331">
    <property type="entry name" value="MOP-like"/>
    <property type="match status" value="1"/>
</dbReference>
<keyword evidence="4" id="KW-0067">ATP-binding</keyword>
<protein>
    <recommendedName>
        <fullName evidence="7">ABC transporter domain-containing protein</fullName>
    </recommendedName>
</protein>
<dbReference type="Gene3D" id="2.40.50.100">
    <property type="match status" value="2"/>
</dbReference>
<keyword evidence="6" id="KW-0472">Membrane</keyword>
<dbReference type="InterPro" id="IPR003593">
    <property type="entry name" value="AAA+_ATPase"/>
</dbReference>
<name>A0A6J4S5T5_9ACTN</name>
<dbReference type="GO" id="GO:0055052">
    <property type="term" value="C:ATP-binding cassette (ABC) transporter complex, substrate-binding subunit-containing"/>
    <property type="evidence" value="ECO:0007669"/>
    <property type="project" value="TreeGrafter"/>
</dbReference>
<evidence type="ECO:0000256" key="2">
    <source>
        <dbReference type="ARBA" id="ARBA00022475"/>
    </source>
</evidence>
<organism evidence="8">
    <name type="scientific">uncultured Solirubrobacteraceae bacterium</name>
    <dbReference type="NCBI Taxonomy" id="1162706"/>
    <lineage>
        <taxon>Bacteria</taxon>
        <taxon>Bacillati</taxon>
        <taxon>Actinomycetota</taxon>
        <taxon>Thermoleophilia</taxon>
        <taxon>Solirubrobacterales</taxon>
        <taxon>Solirubrobacteraceae</taxon>
        <taxon>environmental samples</taxon>
    </lineage>
</organism>
<dbReference type="Gene3D" id="2.40.50.140">
    <property type="entry name" value="Nucleic acid-binding proteins"/>
    <property type="match status" value="1"/>
</dbReference>
<keyword evidence="1" id="KW-0813">Transport</keyword>
<dbReference type="InterPro" id="IPR003439">
    <property type="entry name" value="ABC_transporter-like_ATP-bd"/>
</dbReference>